<dbReference type="PROSITE" id="PS51257">
    <property type="entry name" value="PROKAR_LIPOPROTEIN"/>
    <property type="match status" value="1"/>
</dbReference>
<dbReference type="EMBL" id="CYHB01000001">
    <property type="protein sequence ID" value="CUA82632.1"/>
    <property type="molecule type" value="Genomic_DNA"/>
</dbReference>
<name>A0A0K6GV88_9GAMM</name>
<dbReference type="RefSeq" id="WP_055437867.1">
    <property type="nucleotide sequence ID" value="NZ_CYHB01000001.1"/>
</dbReference>
<keyword evidence="1" id="KW-0732">Signal</keyword>
<reference evidence="4" key="1">
    <citation type="submission" date="2015-08" db="EMBL/GenBank/DDBJ databases">
        <authorList>
            <person name="Varghese N."/>
        </authorList>
    </citation>
    <scope>NUCLEOTIDE SEQUENCE [LARGE SCALE GENOMIC DNA]</scope>
    <source>
        <strain evidence="4">DSM 27808</strain>
    </source>
</reference>
<dbReference type="AlphaFoldDB" id="A0A0K6GV88"/>
<dbReference type="Pfam" id="PF14321">
    <property type="entry name" value="DUF4382"/>
    <property type="match status" value="1"/>
</dbReference>
<organism evidence="3 4">
    <name type="scientific">Pseudidiomarina woesei</name>
    <dbReference type="NCBI Taxonomy" id="1381080"/>
    <lineage>
        <taxon>Bacteria</taxon>
        <taxon>Pseudomonadati</taxon>
        <taxon>Pseudomonadota</taxon>
        <taxon>Gammaproteobacteria</taxon>
        <taxon>Alteromonadales</taxon>
        <taxon>Idiomarinaceae</taxon>
        <taxon>Pseudidiomarina</taxon>
    </lineage>
</organism>
<dbReference type="InterPro" id="IPR025491">
    <property type="entry name" value="DUF4382"/>
</dbReference>
<feature type="signal peptide" evidence="1">
    <location>
        <begin position="1"/>
        <end position="22"/>
    </location>
</feature>
<feature type="domain" description="DUF4382" evidence="2">
    <location>
        <begin position="32"/>
        <end position="189"/>
    </location>
</feature>
<dbReference type="Proteomes" id="UP000182598">
    <property type="component" value="Unassembled WGS sequence"/>
</dbReference>
<keyword evidence="4" id="KW-1185">Reference proteome</keyword>
<proteinExistence type="predicted"/>
<protein>
    <recommendedName>
        <fullName evidence="2">DUF4382 domain-containing protein</fullName>
    </recommendedName>
</protein>
<gene>
    <name evidence="3" type="ORF">Ga0061064_0134</name>
</gene>
<feature type="chain" id="PRO_5005503369" description="DUF4382 domain-containing protein" evidence="1">
    <location>
        <begin position="23"/>
        <end position="321"/>
    </location>
</feature>
<evidence type="ECO:0000259" key="2">
    <source>
        <dbReference type="Pfam" id="PF14321"/>
    </source>
</evidence>
<evidence type="ECO:0000313" key="4">
    <source>
        <dbReference type="Proteomes" id="UP000182598"/>
    </source>
</evidence>
<sequence>MLKFNKFTTVAAALAATTLVSACGSSDDEPNTAMFTLGVSDAPVDAADEVWACFHSVELIGNSEGTQTFTIGEDTNTIEENDVCTDANGDVIANTRGINLLEFTGSASENLLSGVEVPAGNYSQLRLEMAEGSYVLVGEERIPLSVPSNELKFDSFTLDAGGNVAYTVEFDLRQALVNPVGQAGYFLKPRGVRIVDNMTIGHVEGSLAEALLIENECTVAPADISTPVATVYFYQGADLNATTLADFGGTENEEPYTATTVYFDGATAYNFEVGYLASGDYTAAWTCNTEDDPEADDAIDFISTQNVTIGSEGETTTVIFE</sequence>
<evidence type="ECO:0000256" key="1">
    <source>
        <dbReference type="SAM" id="SignalP"/>
    </source>
</evidence>
<accession>A0A0K6GV88</accession>
<dbReference type="OrthoDB" id="7062064at2"/>
<evidence type="ECO:0000313" key="3">
    <source>
        <dbReference type="EMBL" id="CUA82632.1"/>
    </source>
</evidence>